<feature type="transmembrane region" description="Helical" evidence="1">
    <location>
        <begin position="59"/>
        <end position="86"/>
    </location>
</feature>
<evidence type="ECO:0008006" key="4">
    <source>
        <dbReference type="Google" id="ProtNLM"/>
    </source>
</evidence>
<keyword evidence="1" id="KW-0472">Membrane</keyword>
<dbReference type="AlphaFoldDB" id="A0A1I4LPF2"/>
<evidence type="ECO:0000313" key="3">
    <source>
        <dbReference type="Proteomes" id="UP000198565"/>
    </source>
</evidence>
<organism evidence="2 3">
    <name type="scientific">Gracilibacillus orientalis</name>
    <dbReference type="NCBI Taxonomy" id="334253"/>
    <lineage>
        <taxon>Bacteria</taxon>
        <taxon>Bacillati</taxon>
        <taxon>Bacillota</taxon>
        <taxon>Bacilli</taxon>
        <taxon>Bacillales</taxon>
        <taxon>Bacillaceae</taxon>
        <taxon>Gracilibacillus</taxon>
    </lineage>
</organism>
<sequence>MNKLLLHLEGAAVFALSLYAYFHFSFGWLMLVLLLLAPDLAMLGYLINNKIGSIIYNLFHTYVFSLCGVLIGFLFNDLLLAISLIWTAHIGMDRMVGYGLKYATGFKDTHFDRIK</sequence>
<dbReference type="STRING" id="334253.SAMN04487943_105131"/>
<evidence type="ECO:0000313" key="2">
    <source>
        <dbReference type="EMBL" id="SFL92884.1"/>
    </source>
</evidence>
<proteinExistence type="predicted"/>
<dbReference type="Pfam" id="PF14079">
    <property type="entry name" value="DUF4260"/>
    <property type="match status" value="1"/>
</dbReference>
<gene>
    <name evidence="2" type="ORF">SAMN04487943_105131</name>
</gene>
<dbReference type="Proteomes" id="UP000198565">
    <property type="component" value="Unassembled WGS sequence"/>
</dbReference>
<keyword evidence="3" id="KW-1185">Reference proteome</keyword>
<evidence type="ECO:0000256" key="1">
    <source>
        <dbReference type="SAM" id="Phobius"/>
    </source>
</evidence>
<reference evidence="3" key="1">
    <citation type="submission" date="2016-10" db="EMBL/GenBank/DDBJ databases">
        <authorList>
            <person name="Varghese N."/>
            <person name="Submissions S."/>
        </authorList>
    </citation>
    <scope>NUCLEOTIDE SEQUENCE [LARGE SCALE GENOMIC DNA]</scope>
    <source>
        <strain evidence="3">CGMCC 1.4250</strain>
    </source>
</reference>
<feature type="transmembrane region" description="Helical" evidence="1">
    <location>
        <begin position="28"/>
        <end position="47"/>
    </location>
</feature>
<protein>
    <recommendedName>
        <fullName evidence="4">DUF4260 domain-containing protein</fullName>
    </recommendedName>
</protein>
<keyword evidence="1" id="KW-1133">Transmembrane helix</keyword>
<dbReference type="RefSeq" id="WP_091483697.1">
    <property type="nucleotide sequence ID" value="NZ_FOTR01000005.1"/>
</dbReference>
<dbReference type="InterPro" id="IPR025356">
    <property type="entry name" value="DUF4260"/>
</dbReference>
<accession>A0A1I4LPF2</accession>
<name>A0A1I4LPF2_9BACI</name>
<dbReference type="OrthoDB" id="9813911at2"/>
<dbReference type="EMBL" id="FOTR01000005">
    <property type="protein sequence ID" value="SFL92884.1"/>
    <property type="molecule type" value="Genomic_DNA"/>
</dbReference>
<keyword evidence="1" id="KW-0812">Transmembrane</keyword>
<feature type="transmembrane region" description="Helical" evidence="1">
    <location>
        <begin position="5"/>
        <end position="22"/>
    </location>
</feature>